<evidence type="ECO:0000256" key="2">
    <source>
        <dbReference type="ARBA" id="ARBA00022448"/>
    </source>
</evidence>
<organism evidence="10 11">
    <name type="scientific">Noviluteimonas gilva</name>
    <dbReference type="NCBI Taxonomy" id="2682097"/>
    <lineage>
        <taxon>Bacteria</taxon>
        <taxon>Pseudomonadati</taxon>
        <taxon>Pseudomonadota</taxon>
        <taxon>Gammaproteobacteria</taxon>
        <taxon>Lysobacterales</taxon>
        <taxon>Lysobacteraceae</taxon>
        <taxon>Noviluteimonas</taxon>
    </lineage>
</organism>
<accession>A0A7C9I2V1</accession>
<dbReference type="GO" id="GO:0015344">
    <property type="term" value="F:siderophore uptake transmembrane transporter activity"/>
    <property type="evidence" value="ECO:0007669"/>
    <property type="project" value="TreeGrafter"/>
</dbReference>
<keyword evidence="5 7" id="KW-0472">Membrane</keyword>
<dbReference type="PANTHER" id="PTHR30069">
    <property type="entry name" value="TONB-DEPENDENT OUTER MEMBRANE RECEPTOR"/>
    <property type="match status" value="1"/>
</dbReference>
<evidence type="ECO:0000256" key="7">
    <source>
        <dbReference type="PROSITE-ProRule" id="PRU01360"/>
    </source>
</evidence>
<dbReference type="PANTHER" id="PTHR30069:SF46">
    <property type="entry name" value="OAR PROTEIN"/>
    <property type="match status" value="1"/>
</dbReference>
<dbReference type="EMBL" id="WOXT01000001">
    <property type="protein sequence ID" value="MUV12709.1"/>
    <property type="molecule type" value="Genomic_DNA"/>
</dbReference>
<evidence type="ECO:0000256" key="6">
    <source>
        <dbReference type="ARBA" id="ARBA00023237"/>
    </source>
</evidence>
<protein>
    <submittedName>
        <fullName evidence="10">TonB-dependent receptor plug domain-containing protein</fullName>
    </submittedName>
</protein>
<feature type="domain" description="TonB-dependent transporter Oar-like beta-barrel" evidence="9">
    <location>
        <begin position="359"/>
        <end position="614"/>
    </location>
</feature>
<comment type="subcellular location">
    <subcellularLocation>
        <location evidence="1 7">Cell outer membrane</location>
        <topology evidence="1 7">Multi-pass membrane protein</topology>
    </subcellularLocation>
</comment>
<keyword evidence="4 7" id="KW-0812">Transmembrane</keyword>
<keyword evidence="2 7" id="KW-0813">Transport</keyword>
<dbReference type="Pfam" id="PF25183">
    <property type="entry name" value="OMP_b-brl_4"/>
    <property type="match status" value="2"/>
</dbReference>
<comment type="similarity">
    <text evidence="7">Belongs to the TonB-dependent receptor family.</text>
</comment>
<dbReference type="InterPro" id="IPR039426">
    <property type="entry name" value="TonB-dep_rcpt-like"/>
</dbReference>
<dbReference type="InterPro" id="IPR012910">
    <property type="entry name" value="Plug_dom"/>
</dbReference>
<dbReference type="Proteomes" id="UP000479692">
    <property type="component" value="Unassembled WGS sequence"/>
</dbReference>
<dbReference type="InterPro" id="IPR036942">
    <property type="entry name" value="Beta-barrel_TonB_sf"/>
</dbReference>
<evidence type="ECO:0000313" key="11">
    <source>
        <dbReference type="Proteomes" id="UP000479692"/>
    </source>
</evidence>
<gene>
    <name evidence="10" type="ORF">GN331_00620</name>
</gene>
<keyword evidence="6 7" id="KW-0998">Cell outer membrane</keyword>
<dbReference type="Pfam" id="PF07715">
    <property type="entry name" value="Plug"/>
    <property type="match status" value="1"/>
</dbReference>
<evidence type="ECO:0000256" key="4">
    <source>
        <dbReference type="ARBA" id="ARBA00022692"/>
    </source>
</evidence>
<feature type="domain" description="TonB-dependent transporter Oar-like beta-barrel" evidence="9">
    <location>
        <begin position="624"/>
        <end position="1036"/>
    </location>
</feature>
<sequence>MQPVIQEKVLLRICFDCTVGRSPFAADVSPLDQTRPLGVSSMASQYLTKGLKRSALTVALGLCFVGGVNAQTNTAGAIAGHASAGDTITVTNPATGFSRTITVGADGSYRFSALPIGQYQVSRNGGAARNANVSVGTAANVDFVQAGTAGELDTVEVVGAGAINPIDVTSVESTTILTAEQIAKIPVPRDTTSVALLAPGTVRGDAAFGNLASFGGSSVAENQYYINGFNITNSFRSLNFSNVPFEAIQEQQIKTGGYGAEFGRSLGGVINQITKRGTNEFHAGGNIFWSPENLREDGANAYLRDGTLRSDNSSDTQNEWVANAWASGALIKDKLFAYGLISYREQENDTFGSVVAPTNTNATIEVPSWLLKMDWNITDNHLLEFTAFSDEQETDTDVYANAFGSLQRGQFLGLNHQEQGGDNYILKYTGYITDNFTLSALAGHGEFSRSQRLRTAAGQEVSYGGNLNVPASGCPQIVDARPGYRQALTGVYGSTCNLTNGSIDRTDSGDERDQFRIDAEWQLGDHLLRFGYDVDNYTSVAGQSIEGGRQWRYSTVNPDGIANNGDEFDRVREQIVNQGSSSEVKQRAFYIQDAWNITDNFIAYVGLRWDTFENLDGFGNTFVKIDNQFGPRLGFSWDVFGDSTFKVFGNAGRYALPLTPSVAVRGASASIFTREDYNFTSVGGTVDPITGAPIGADGNPFGSGDGNSRNNFRYVNGEFGTAKNANTIASQNLDPMYQDEYILGFQKALTDHFSLGVRGIYRDLKAAIDDNCDYTALFRAAGFEQDDTGGWTEDGGATYAVLPGDGFPYCRMFNPGKDAIFLTDFYNDGTLRSTTVTGSTLSPDAKRTYSAIEFFFDGNWDKFFLQGSYTYAKSKGNTEGGVKSDIGQNNTSVTQDFDYIELTTDTYGYLPNDRRHSLKLFGNYSITDEWSVGANLLVQSGRPLNCLGTLDRDPGRVPGTPPNPDSFDPHPYGSSFMRCLNTPTPRGTAGRLPWTTNVDMNVAWAPSFVEGLQFKMDVFNLFNSRKVTSVSEIAEDAATGDNLSTYLLPTSFQAPRSVRFMVQYDF</sequence>
<dbReference type="SUPFAM" id="SSF49478">
    <property type="entry name" value="Cna protein B-type domain"/>
    <property type="match status" value="1"/>
</dbReference>
<comment type="caution">
    <text evidence="10">The sequence shown here is derived from an EMBL/GenBank/DDBJ whole genome shotgun (WGS) entry which is preliminary data.</text>
</comment>
<dbReference type="InterPro" id="IPR057601">
    <property type="entry name" value="Oar-like_b-barrel"/>
</dbReference>
<evidence type="ECO:0000313" key="10">
    <source>
        <dbReference type="EMBL" id="MUV12709.1"/>
    </source>
</evidence>
<reference evidence="10 11" key="1">
    <citation type="submission" date="2019-12" db="EMBL/GenBank/DDBJ databases">
        <authorList>
            <person name="Xu J."/>
        </authorList>
    </citation>
    <scope>NUCLEOTIDE SEQUENCE [LARGE SCALE GENOMIC DNA]</scope>
    <source>
        <strain evidence="10 11">HX-5-24</strain>
    </source>
</reference>
<dbReference type="InterPro" id="IPR037066">
    <property type="entry name" value="Plug_dom_sf"/>
</dbReference>
<evidence type="ECO:0000256" key="3">
    <source>
        <dbReference type="ARBA" id="ARBA00022452"/>
    </source>
</evidence>
<feature type="domain" description="TonB-dependent receptor plug" evidence="8">
    <location>
        <begin position="171"/>
        <end position="269"/>
    </location>
</feature>
<dbReference type="AlphaFoldDB" id="A0A7C9I2V1"/>
<evidence type="ECO:0000259" key="9">
    <source>
        <dbReference type="Pfam" id="PF25183"/>
    </source>
</evidence>
<dbReference type="Gene3D" id="2.40.170.20">
    <property type="entry name" value="TonB-dependent receptor, beta-barrel domain"/>
    <property type="match status" value="1"/>
</dbReference>
<keyword evidence="3 7" id="KW-1134">Transmembrane beta strand</keyword>
<dbReference type="GO" id="GO:0044718">
    <property type="term" value="P:siderophore transmembrane transport"/>
    <property type="evidence" value="ECO:0007669"/>
    <property type="project" value="TreeGrafter"/>
</dbReference>
<dbReference type="SUPFAM" id="SSF56935">
    <property type="entry name" value="Porins"/>
    <property type="match status" value="1"/>
</dbReference>
<evidence type="ECO:0000256" key="5">
    <source>
        <dbReference type="ARBA" id="ARBA00023136"/>
    </source>
</evidence>
<dbReference type="GO" id="GO:0009279">
    <property type="term" value="C:cell outer membrane"/>
    <property type="evidence" value="ECO:0007669"/>
    <property type="project" value="UniProtKB-SubCell"/>
</dbReference>
<dbReference type="Gene3D" id="2.170.130.10">
    <property type="entry name" value="TonB-dependent receptor, plug domain"/>
    <property type="match status" value="1"/>
</dbReference>
<keyword evidence="11" id="KW-1185">Reference proteome</keyword>
<proteinExistence type="inferred from homology"/>
<dbReference type="PROSITE" id="PS52016">
    <property type="entry name" value="TONB_DEPENDENT_REC_3"/>
    <property type="match status" value="1"/>
</dbReference>
<name>A0A7C9I2V1_9GAMM</name>
<evidence type="ECO:0000259" key="8">
    <source>
        <dbReference type="Pfam" id="PF07715"/>
    </source>
</evidence>
<keyword evidence="10" id="KW-0675">Receptor</keyword>
<evidence type="ECO:0000256" key="1">
    <source>
        <dbReference type="ARBA" id="ARBA00004571"/>
    </source>
</evidence>